<dbReference type="OrthoDB" id="359198at2157"/>
<dbReference type="EMBL" id="MZGS01000028">
    <property type="protein sequence ID" value="PWB85416.1"/>
    <property type="molecule type" value="Genomic_DNA"/>
</dbReference>
<dbReference type="InterPro" id="IPR001853">
    <property type="entry name" value="DSBA-like_thioredoxin_dom"/>
</dbReference>
<evidence type="ECO:0000259" key="1">
    <source>
        <dbReference type="Pfam" id="PF01323"/>
    </source>
</evidence>
<evidence type="ECO:0000313" key="3">
    <source>
        <dbReference type="Proteomes" id="UP000251717"/>
    </source>
</evidence>
<evidence type="ECO:0000313" key="2">
    <source>
        <dbReference type="EMBL" id="PWB85416.1"/>
    </source>
</evidence>
<gene>
    <name evidence="2" type="ORF">MBBTH_20160</name>
</gene>
<dbReference type="Pfam" id="PF01323">
    <property type="entry name" value="DSBA"/>
    <property type="match status" value="1"/>
</dbReference>
<feature type="domain" description="DSBA-like thioredoxin" evidence="1">
    <location>
        <begin position="3"/>
        <end position="207"/>
    </location>
</feature>
<name>A0A315XLL5_9EURY</name>
<dbReference type="Proteomes" id="UP000251717">
    <property type="component" value="Unassembled WGS sequence"/>
</dbReference>
<dbReference type="AlphaFoldDB" id="A0A315XLL5"/>
<reference evidence="2 3" key="1">
    <citation type="submission" date="2017-03" db="EMBL/GenBank/DDBJ databases">
        <title>Genome sequence of Methanobrevibacter thaueri.</title>
        <authorList>
            <person name="Poehlein A."/>
            <person name="Seedorf H."/>
            <person name="Daniel R."/>
        </authorList>
    </citation>
    <scope>NUCLEOTIDE SEQUENCE [LARGE SCALE GENOMIC DNA]</scope>
    <source>
        <strain evidence="2 3">DSM 11995</strain>
    </source>
</reference>
<dbReference type="Gene3D" id="3.40.30.10">
    <property type="entry name" value="Glutaredoxin"/>
    <property type="match status" value="1"/>
</dbReference>
<keyword evidence="3" id="KW-1185">Reference proteome</keyword>
<accession>A0A315XLL5</accession>
<sequence>MRIIYWSDFNCPNSYIGLVRLKNAVDELDLDAKWEMKPFELYPTLFNAPTSSIITQNVLKYGLTPEETEKKIIETEKIALKDGIELNYKDIKLTSSRNAHRLVKYVQNRHPDISQELIFKIFEANFCENRIIADITTLVEISSELGLDESEIRNVLEGDSYNFEVQIEEEDAIVMGVESIPLYFLNISEEQLIVPGAFEKEDFKIALQDLINGEIESKSFI</sequence>
<proteinExistence type="predicted"/>
<protein>
    <submittedName>
        <fullName evidence="2">DSBA-like thioredoxin domain protein</fullName>
    </submittedName>
</protein>
<dbReference type="InterPro" id="IPR036249">
    <property type="entry name" value="Thioredoxin-like_sf"/>
</dbReference>
<dbReference type="SUPFAM" id="SSF52833">
    <property type="entry name" value="Thioredoxin-like"/>
    <property type="match status" value="1"/>
</dbReference>
<dbReference type="PANTHER" id="PTHR13887">
    <property type="entry name" value="GLUTATHIONE S-TRANSFERASE KAPPA"/>
    <property type="match status" value="1"/>
</dbReference>
<comment type="caution">
    <text evidence="2">The sequence shown here is derived from an EMBL/GenBank/DDBJ whole genome shotgun (WGS) entry which is preliminary data.</text>
</comment>
<dbReference type="GO" id="GO:0016491">
    <property type="term" value="F:oxidoreductase activity"/>
    <property type="evidence" value="ECO:0007669"/>
    <property type="project" value="InterPro"/>
</dbReference>
<dbReference type="RefSeq" id="WP_116592887.1">
    <property type="nucleotide sequence ID" value="NZ_MZGS01000028.1"/>
</dbReference>
<dbReference type="PANTHER" id="PTHR13887:SF41">
    <property type="entry name" value="THIOREDOXIN SUPERFAMILY PROTEIN"/>
    <property type="match status" value="1"/>
</dbReference>
<organism evidence="2 3">
    <name type="scientific">Methanobrevibacter thaueri</name>
    <dbReference type="NCBI Taxonomy" id="190975"/>
    <lineage>
        <taxon>Archaea</taxon>
        <taxon>Methanobacteriati</taxon>
        <taxon>Methanobacteriota</taxon>
        <taxon>Methanomada group</taxon>
        <taxon>Methanobacteria</taxon>
        <taxon>Methanobacteriales</taxon>
        <taxon>Methanobacteriaceae</taxon>
        <taxon>Methanobrevibacter</taxon>
    </lineage>
</organism>